<name>A0AAX6MDE8_9PEZI</name>
<dbReference type="InterPro" id="IPR013024">
    <property type="entry name" value="GGCT-like"/>
</dbReference>
<evidence type="ECO:0000256" key="4">
    <source>
        <dbReference type="SAM" id="MobiDB-lite"/>
    </source>
</evidence>
<dbReference type="Proteomes" id="UP001369815">
    <property type="component" value="Unassembled WGS sequence"/>
</dbReference>
<comment type="similarity">
    <text evidence="1">Belongs to the gamma-glutamylcyclotransferase family.</text>
</comment>
<gene>
    <name evidence="6" type="ORF">Daesc_008548</name>
</gene>
<evidence type="ECO:0000313" key="6">
    <source>
        <dbReference type="EMBL" id="KAK6950222.1"/>
    </source>
</evidence>
<dbReference type="InterPro" id="IPR036568">
    <property type="entry name" value="GGCT-like_sf"/>
</dbReference>
<reference evidence="6 7" key="1">
    <citation type="journal article" date="2024" name="Front Chem Biol">
        <title>Unveiling the potential of Daldinia eschscholtzii MFLUCC 19-0629 through bioactivity and bioinformatics studies for enhanced sustainable agriculture production.</title>
        <authorList>
            <person name="Brooks S."/>
            <person name="Weaver J.A."/>
            <person name="Klomchit A."/>
            <person name="Alharthi S.A."/>
            <person name="Onlamun T."/>
            <person name="Nurani R."/>
            <person name="Vong T.K."/>
            <person name="Alberti F."/>
            <person name="Greco C."/>
        </authorList>
    </citation>
    <scope>NUCLEOTIDE SEQUENCE [LARGE SCALE GENOMIC DNA]</scope>
    <source>
        <strain evidence="6">MFLUCC 19-0629</strain>
    </source>
</reference>
<dbReference type="Pfam" id="PF06094">
    <property type="entry name" value="GGACT"/>
    <property type="match status" value="1"/>
</dbReference>
<evidence type="ECO:0000313" key="7">
    <source>
        <dbReference type="Proteomes" id="UP001369815"/>
    </source>
</evidence>
<evidence type="ECO:0000256" key="1">
    <source>
        <dbReference type="ARBA" id="ARBA00008861"/>
    </source>
</evidence>
<dbReference type="AlphaFoldDB" id="A0AAX6MDE8"/>
<keyword evidence="7" id="KW-1185">Reference proteome</keyword>
<sequence>MQDKANAAAMDSTKSNSEDSVVPGISNADYVKLCGFRTEATGSMLADLAQKLSKARGLFDKSVINHPRMTFEPFYFFFYGSLQAQRTLMRACRLDDPHPTLVPASIKGWRNALAKMWGQYPALVAAEGNEVKGMCWKCEKPEHVGHLRVYETDAYRMEFCKITTEKGEVIENGRVFVSTEPEEQLTEGSFDLAWYIDSYSNS</sequence>
<accession>A0AAX6MDE8</accession>
<dbReference type="Gene3D" id="3.10.490.10">
    <property type="entry name" value="Gamma-glutamyl cyclotransferase-like"/>
    <property type="match status" value="1"/>
</dbReference>
<dbReference type="PANTHER" id="PTHR31544">
    <property type="entry name" value="AIG2-LIKE PROTEIN D"/>
    <property type="match status" value="1"/>
</dbReference>
<evidence type="ECO:0000256" key="3">
    <source>
        <dbReference type="ARBA" id="ARBA00030602"/>
    </source>
</evidence>
<protein>
    <recommendedName>
        <fullName evidence="3">Putative gamma-glutamylcyclotransferase</fullName>
    </recommendedName>
</protein>
<dbReference type="PANTHER" id="PTHR31544:SF4">
    <property type="entry name" value="GAMMA-GLUTAMYLCYCLOTRANSFERASE-RELATED"/>
    <property type="match status" value="1"/>
</dbReference>
<feature type="domain" description="Gamma-glutamylcyclotransferase AIG2-like" evidence="5">
    <location>
        <begin position="76"/>
        <end position="182"/>
    </location>
</feature>
<dbReference type="InterPro" id="IPR009288">
    <property type="entry name" value="AIG2-like_dom"/>
</dbReference>
<proteinExistence type="inferred from homology"/>
<dbReference type="SUPFAM" id="SSF110857">
    <property type="entry name" value="Gamma-glutamyl cyclotransferase-like"/>
    <property type="match status" value="1"/>
</dbReference>
<feature type="region of interest" description="Disordered" evidence="4">
    <location>
        <begin position="1"/>
        <end position="20"/>
    </location>
</feature>
<dbReference type="EMBL" id="JBANMG010000008">
    <property type="protein sequence ID" value="KAK6950222.1"/>
    <property type="molecule type" value="Genomic_DNA"/>
</dbReference>
<dbReference type="InterPro" id="IPR045038">
    <property type="entry name" value="AIG2-like"/>
</dbReference>
<dbReference type="GO" id="GO:0016740">
    <property type="term" value="F:transferase activity"/>
    <property type="evidence" value="ECO:0007669"/>
    <property type="project" value="UniProtKB-KW"/>
</dbReference>
<comment type="caution">
    <text evidence="6">The sequence shown here is derived from an EMBL/GenBank/DDBJ whole genome shotgun (WGS) entry which is preliminary data.</text>
</comment>
<keyword evidence="2" id="KW-0808">Transferase</keyword>
<organism evidence="6 7">
    <name type="scientific">Daldinia eschscholtzii</name>
    <dbReference type="NCBI Taxonomy" id="292717"/>
    <lineage>
        <taxon>Eukaryota</taxon>
        <taxon>Fungi</taxon>
        <taxon>Dikarya</taxon>
        <taxon>Ascomycota</taxon>
        <taxon>Pezizomycotina</taxon>
        <taxon>Sordariomycetes</taxon>
        <taxon>Xylariomycetidae</taxon>
        <taxon>Xylariales</taxon>
        <taxon>Hypoxylaceae</taxon>
        <taxon>Daldinia</taxon>
    </lineage>
</organism>
<dbReference type="CDD" id="cd06661">
    <property type="entry name" value="GGCT_like"/>
    <property type="match status" value="1"/>
</dbReference>
<evidence type="ECO:0000259" key="5">
    <source>
        <dbReference type="Pfam" id="PF06094"/>
    </source>
</evidence>
<evidence type="ECO:0000256" key="2">
    <source>
        <dbReference type="ARBA" id="ARBA00022679"/>
    </source>
</evidence>